<dbReference type="InterPro" id="IPR036388">
    <property type="entry name" value="WH-like_DNA-bd_sf"/>
</dbReference>
<comment type="caution">
    <text evidence="6">The sequence shown here is derived from an EMBL/GenBank/DDBJ whole genome shotgun (WGS) entry which is preliminary data.</text>
</comment>
<gene>
    <name evidence="6" type="ORF">L861_23590</name>
</gene>
<dbReference type="Pfam" id="PF00126">
    <property type="entry name" value="HTH_1"/>
    <property type="match status" value="1"/>
</dbReference>
<evidence type="ECO:0000256" key="4">
    <source>
        <dbReference type="ARBA" id="ARBA00023163"/>
    </source>
</evidence>
<dbReference type="Gene3D" id="1.10.10.10">
    <property type="entry name" value="Winged helix-like DNA-binding domain superfamily/Winged helix DNA-binding domain"/>
    <property type="match status" value="1"/>
</dbReference>
<keyword evidence="4" id="KW-0804">Transcription</keyword>
<dbReference type="InterPro" id="IPR005119">
    <property type="entry name" value="LysR_subst-bd"/>
</dbReference>
<dbReference type="Proteomes" id="UP000014463">
    <property type="component" value="Unassembled WGS sequence"/>
</dbReference>
<protein>
    <recommendedName>
        <fullName evidence="5">HTH lysR-type domain-containing protein</fullName>
    </recommendedName>
</protein>
<dbReference type="Gene3D" id="3.40.190.10">
    <property type="entry name" value="Periplasmic binding protein-like II"/>
    <property type="match status" value="2"/>
</dbReference>
<dbReference type="PROSITE" id="PS50931">
    <property type="entry name" value="HTH_LYSR"/>
    <property type="match status" value="1"/>
</dbReference>
<dbReference type="InterPro" id="IPR058163">
    <property type="entry name" value="LysR-type_TF_proteobact-type"/>
</dbReference>
<evidence type="ECO:0000256" key="1">
    <source>
        <dbReference type="ARBA" id="ARBA00009437"/>
    </source>
</evidence>
<dbReference type="PATRIC" id="fig|1121939.11.peg.1713"/>
<dbReference type="GO" id="GO:0003677">
    <property type="term" value="F:DNA binding"/>
    <property type="evidence" value="ECO:0007669"/>
    <property type="project" value="UniProtKB-KW"/>
</dbReference>
<keyword evidence="2" id="KW-0805">Transcription regulation</keyword>
<dbReference type="STRING" id="1121939.L861_23590"/>
<dbReference type="Pfam" id="PF03466">
    <property type="entry name" value="LysR_substrate"/>
    <property type="match status" value="1"/>
</dbReference>
<dbReference type="InterPro" id="IPR036390">
    <property type="entry name" value="WH_DNA-bd_sf"/>
</dbReference>
<evidence type="ECO:0000313" key="7">
    <source>
        <dbReference type="Proteomes" id="UP000014463"/>
    </source>
</evidence>
<sequence length="312" mass="34834">MAERPREELPTLKALVAFEAALRLGSLSAAARALSTTQPAISQRIRGLEEAVGQVLFERRGGGLRPTREGLRFYDEIAPSLKTIEGSIEALRSRAASPHPRVLIAADFGFAHLWLLPRLACLEEVVEGAEFEVVAADRRDEPSVRVADISIRFDERAQGVDRFYPERVFPVCSPSFAERHGLSADTPPSVWSSLPLLHMDRRNPRWMDWRCWSLLAGHAYVDPGRLFTYNNYPLLIGAAEAGKGIALGWLPLVSDLLREGRLMALNPMVTRESHGYAVETRHANNILLRRIVDWLDAELSLPSPVPDMTSRQ</sequence>
<keyword evidence="3" id="KW-0238">DNA-binding</keyword>
<name>S2KLJ4_LITA3</name>
<evidence type="ECO:0000256" key="3">
    <source>
        <dbReference type="ARBA" id="ARBA00023125"/>
    </source>
</evidence>
<reference evidence="6 7" key="1">
    <citation type="journal article" date="2013" name="Genome Announc.">
        <title>Draft genome sequence of the moderately halophilic gammaproteobacterium Halomonas anticariensis FP35.</title>
        <authorList>
            <person name="Tahrioui A."/>
            <person name="Quesada E."/>
            <person name="Llamas I."/>
        </authorList>
    </citation>
    <scope>NUCLEOTIDE SEQUENCE [LARGE SCALE GENOMIC DNA]</scope>
    <source>
        <strain evidence="7">DSM 16096 / CECT 5854 / LMG 22089 / FP35</strain>
    </source>
</reference>
<keyword evidence="7" id="KW-1185">Reference proteome</keyword>
<dbReference type="RefSeq" id="WP_016416215.1">
    <property type="nucleotide sequence ID" value="NZ_AUAB01000015.1"/>
</dbReference>
<comment type="similarity">
    <text evidence="1">Belongs to the LysR transcriptional regulatory family.</text>
</comment>
<dbReference type="PANTHER" id="PTHR30537:SF5">
    <property type="entry name" value="HTH-TYPE TRANSCRIPTIONAL ACTIVATOR TTDR-RELATED"/>
    <property type="match status" value="1"/>
</dbReference>
<organism evidence="6 7">
    <name type="scientific">Litchfieldella anticariensis (strain DSM 16096 / CECT 5854 / CIP 108499 / LMG 22089 / FP35)</name>
    <name type="common">Halomonas anticariensis</name>
    <dbReference type="NCBI Taxonomy" id="1121939"/>
    <lineage>
        <taxon>Bacteria</taxon>
        <taxon>Pseudomonadati</taxon>
        <taxon>Pseudomonadota</taxon>
        <taxon>Gammaproteobacteria</taxon>
        <taxon>Oceanospirillales</taxon>
        <taxon>Halomonadaceae</taxon>
        <taxon>Litchfieldella</taxon>
    </lineage>
</organism>
<evidence type="ECO:0000313" key="6">
    <source>
        <dbReference type="EMBL" id="EPC02800.1"/>
    </source>
</evidence>
<dbReference type="eggNOG" id="COG0583">
    <property type="taxonomic scope" value="Bacteria"/>
</dbReference>
<dbReference type="PANTHER" id="PTHR30537">
    <property type="entry name" value="HTH-TYPE TRANSCRIPTIONAL REGULATOR"/>
    <property type="match status" value="1"/>
</dbReference>
<evidence type="ECO:0000256" key="2">
    <source>
        <dbReference type="ARBA" id="ARBA00023015"/>
    </source>
</evidence>
<feature type="domain" description="HTH lysR-type" evidence="5">
    <location>
        <begin position="10"/>
        <end position="67"/>
    </location>
</feature>
<dbReference type="SUPFAM" id="SSF53850">
    <property type="entry name" value="Periplasmic binding protein-like II"/>
    <property type="match status" value="1"/>
</dbReference>
<accession>S2KLJ4</accession>
<dbReference type="PRINTS" id="PR00039">
    <property type="entry name" value="HTHLYSR"/>
</dbReference>
<evidence type="ECO:0000259" key="5">
    <source>
        <dbReference type="PROSITE" id="PS50931"/>
    </source>
</evidence>
<proteinExistence type="inferred from homology"/>
<dbReference type="GO" id="GO:0003700">
    <property type="term" value="F:DNA-binding transcription factor activity"/>
    <property type="evidence" value="ECO:0007669"/>
    <property type="project" value="InterPro"/>
</dbReference>
<dbReference type="OrthoDB" id="9813056at2"/>
<dbReference type="AlphaFoldDB" id="S2KLJ4"/>
<dbReference type="SUPFAM" id="SSF46785">
    <property type="entry name" value="Winged helix' DNA-binding domain"/>
    <property type="match status" value="1"/>
</dbReference>
<dbReference type="EMBL" id="ASTJ01000023">
    <property type="protein sequence ID" value="EPC02800.1"/>
    <property type="molecule type" value="Genomic_DNA"/>
</dbReference>
<dbReference type="InterPro" id="IPR000847">
    <property type="entry name" value="LysR_HTH_N"/>
</dbReference>